<comment type="caution">
    <text evidence="2">The sequence shown here is derived from an EMBL/GenBank/DDBJ whole genome shotgun (WGS) entry which is preliminary data.</text>
</comment>
<feature type="region of interest" description="Disordered" evidence="1">
    <location>
        <begin position="1"/>
        <end position="28"/>
    </location>
</feature>
<feature type="region of interest" description="Disordered" evidence="1">
    <location>
        <begin position="116"/>
        <end position="138"/>
    </location>
</feature>
<gene>
    <name evidence="2" type="ORF">PVAP13_5NG577860</name>
</gene>
<feature type="compositionally biased region" description="Basic and acidic residues" evidence="1">
    <location>
        <begin position="319"/>
        <end position="328"/>
    </location>
</feature>
<protein>
    <submittedName>
        <fullName evidence="2">Uncharacterized protein</fullName>
    </submittedName>
</protein>
<dbReference type="Proteomes" id="UP000823388">
    <property type="component" value="Chromosome 5N"/>
</dbReference>
<evidence type="ECO:0000256" key="1">
    <source>
        <dbReference type="SAM" id="MobiDB-lite"/>
    </source>
</evidence>
<dbReference type="AlphaFoldDB" id="A0A8T0S6E2"/>
<accession>A0A8T0S6E2</accession>
<organism evidence="2 3">
    <name type="scientific">Panicum virgatum</name>
    <name type="common">Blackwell switchgrass</name>
    <dbReference type="NCBI Taxonomy" id="38727"/>
    <lineage>
        <taxon>Eukaryota</taxon>
        <taxon>Viridiplantae</taxon>
        <taxon>Streptophyta</taxon>
        <taxon>Embryophyta</taxon>
        <taxon>Tracheophyta</taxon>
        <taxon>Spermatophyta</taxon>
        <taxon>Magnoliopsida</taxon>
        <taxon>Liliopsida</taxon>
        <taxon>Poales</taxon>
        <taxon>Poaceae</taxon>
        <taxon>PACMAD clade</taxon>
        <taxon>Panicoideae</taxon>
        <taxon>Panicodae</taxon>
        <taxon>Paniceae</taxon>
        <taxon>Panicinae</taxon>
        <taxon>Panicum</taxon>
        <taxon>Panicum sect. Hiantes</taxon>
    </lineage>
</organism>
<dbReference type="EMBL" id="CM029046">
    <property type="protein sequence ID" value="KAG2592765.1"/>
    <property type="molecule type" value="Genomic_DNA"/>
</dbReference>
<proteinExistence type="predicted"/>
<feature type="compositionally biased region" description="Polar residues" evidence="1">
    <location>
        <begin position="342"/>
        <end position="356"/>
    </location>
</feature>
<feature type="compositionally biased region" description="Low complexity" evidence="1">
    <location>
        <begin position="129"/>
        <end position="138"/>
    </location>
</feature>
<feature type="compositionally biased region" description="Basic and acidic residues" evidence="1">
    <location>
        <begin position="260"/>
        <end position="281"/>
    </location>
</feature>
<feature type="compositionally biased region" description="Basic and acidic residues" evidence="1">
    <location>
        <begin position="18"/>
        <end position="28"/>
    </location>
</feature>
<sequence>MLPLPLRAARHRASARRGGGEWRGRGERATTSSFGLGLLVVPPMSSAAGHLRPQRPPSDLLALTGHGHGGCAGRGMDKWRATAAGWASIGGGARFLCSPAPGRRAEEWRVGPDGAGERVEAAESGGHVASPSSSTTSISLAPSSSISISTSSIPIPGISAPNRTRSPRINTTIARVARGGGRRRGKGRICSPHRRCGRAAPRSTAWRRRGARSSVASPWLDLIPHYPWSELLHASSVFSQAPSPSPLLELVVSSTRFRLEQHEQQHHHQPEPRLCLPRDDFDPGPSRFPPREGNFLAPYAVGSDEAPELAHAPARPRLGSREPPEGERGNICLGGERRRSFASRQSNTTTSLPASTHDTHQQHPFHPGPRRQPPSTVHRRALPPPQESMRHVSLPAYLTRPPPPSPISHPTFLIRRRTDARARTSTALPVREGKRNWRAVSHSLPTRYLAGGWGRHAGRRSRIRRPGRRRQVDRCGCAAPQRL</sequence>
<evidence type="ECO:0000313" key="2">
    <source>
        <dbReference type="EMBL" id="KAG2592765.1"/>
    </source>
</evidence>
<name>A0A8T0S6E2_PANVG</name>
<evidence type="ECO:0000313" key="3">
    <source>
        <dbReference type="Proteomes" id="UP000823388"/>
    </source>
</evidence>
<feature type="region of interest" description="Disordered" evidence="1">
    <location>
        <begin position="260"/>
        <end position="298"/>
    </location>
</feature>
<keyword evidence="3" id="KW-1185">Reference proteome</keyword>
<reference evidence="2" key="1">
    <citation type="submission" date="2020-05" db="EMBL/GenBank/DDBJ databases">
        <title>WGS assembly of Panicum virgatum.</title>
        <authorList>
            <person name="Lovell J.T."/>
            <person name="Jenkins J."/>
            <person name="Shu S."/>
            <person name="Juenger T.E."/>
            <person name="Schmutz J."/>
        </authorList>
    </citation>
    <scope>NUCLEOTIDE SEQUENCE</scope>
    <source>
        <strain evidence="2">AP13</strain>
    </source>
</reference>
<feature type="region of interest" description="Disordered" evidence="1">
    <location>
        <begin position="314"/>
        <end position="390"/>
    </location>
</feature>